<name>A0ABQ8XGV3_9EUKA</name>
<evidence type="ECO:0000313" key="2">
    <source>
        <dbReference type="Proteomes" id="UP001150062"/>
    </source>
</evidence>
<dbReference type="EMBL" id="JAOAOG010000311">
    <property type="protein sequence ID" value="KAJ6230519.1"/>
    <property type="molecule type" value="Genomic_DNA"/>
</dbReference>
<evidence type="ECO:0008006" key="3">
    <source>
        <dbReference type="Google" id="ProtNLM"/>
    </source>
</evidence>
<dbReference type="Proteomes" id="UP001150062">
    <property type="component" value="Unassembled WGS sequence"/>
</dbReference>
<reference evidence="1" key="1">
    <citation type="submission" date="2022-08" db="EMBL/GenBank/DDBJ databases">
        <title>Novel sulfate-reducing endosymbionts in the free-living metamonad Anaeramoeba.</title>
        <authorList>
            <person name="Jerlstrom-Hultqvist J."/>
            <person name="Cepicka I."/>
            <person name="Gallot-Lavallee L."/>
            <person name="Salas-Leiva D."/>
            <person name="Curtis B.A."/>
            <person name="Zahonova K."/>
            <person name="Pipaliya S."/>
            <person name="Dacks J."/>
            <person name="Roger A.J."/>
        </authorList>
    </citation>
    <scope>NUCLEOTIDE SEQUENCE</scope>
    <source>
        <strain evidence="1">Schooner1</strain>
    </source>
</reference>
<gene>
    <name evidence="1" type="ORF">M0813_06748</name>
</gene>
<sequence length="530" mass="62201">MTFNPNFFSLFWSYTNFLYTNYQPQQSIKLRKTTKKYFQKYNLYYRNVNEQILKRMESVQQILIQNSILLHRLKKSRKKKEQLYTDPKNQKFLLSKVWATVFAKKSDLKTNPKKYLKRSQKRRLKELQSLENSRSKKTLGVLTFKLIRLIQQKSYTCEELTEITGFLKQRVSKVLRIYKLLNLVTLDQQTLKYSWNWEQSEMVPEINDKIKGYFERQEKKRELLNRLLQIQQKVNENTSKKSKLTEDLNKKISFVVETFTNCKLKTTKPEETNTLNNLSPIKNEKEDFFMQSQVFTLENNNVNNQPKIAKQTSEQTLHFEPMEVKQETVFQPITKPDPIPIPNSSSLSEQNTESLMYQSAPNISSNDHIKTNNIMIPNSVGCSFNHITKQENQETERQLADQSQTEQINNLNSSEMILQNFVSSNSLSPPQFLETELYENLPSSPFFFETTSFIPLEIPNLDREDTQNIDSLELFSSDLDILPFNAFTNDPLENNYTPNQDHANTPYLEFNTLLSGKLSRSGSNSNLSQF</sequence>
<protein>
    <recommendedName>
        <fullName evidence="3">E2F/DP family winged-helix DNA-binding domain-containing protein</fullName>
    </recommendedName>
</protein>
<accession>A0ABQ8XGV3</accession>
<evidence type="ECO:0000313" key="1">
    <source>
        <dbReference type="EMBL" id="KAJ6230519.1"/>
    </source>
</evidence>
<keyword evidence="2" id="KW-1185">Reference proteome</keyword>
<proteinExistence type="predicted"/>
<organism evidence="1 2">
    <name type="scientific">Anaeramoeba flamelloides</name>
    <dbReference type="NCBI Taxonomy" id="1746091"/>
    <lineage>
        <taxon>Eukaryota</taxon>
        <taxon>Metamonada</taxon>
        <taxon>Anaeramoebidae</taxon>
        <taxon>Anaeramoeba</taxon>
    </lineage>
</organism>
<comment type="caution">
    <text evidence="1">The sequence shown here is derived from an EMBL/GenBank/DDBJ whole genome shotgun (WGS) entry which is preliminary data.</text>
</comment>